<feature type="compositionally biased region" description="Basic and acidic residues" evidence="2">
    <location>
        <begin position="321"/>
        <end position="330"/>
    </location>
</feature>
<dbReference type="AlphaFoldDB" id="A0A1W2FX67"/>
<gene>
    <name evidence="3" type="ORF">SAMN05661093_09788</name>
</gene>
<dbReference type="EMBL" id="FWXV01000013">
    <property type="protein sequence ID" value="SMD26208.1"/>
    <property type="molecule type" value="Genomic_DNA"/>
</dbReference>
<evidence type="ECO:0008006" key="5">
    <source>
        <dbReference type="Google" id="ProtNLM"/>
    </source>
</evidence>
<evidence type="ECO:0000313" key="4">
    <source>
        <dbReference type="Proteomes" id="UP000192674"/>
    </source>
</evidence>
<reference evidence="3 4" key="1">
    <citation type="submission" date="2017-04" db="EMBL/GenBank/DDBJ databases">
        <authorList>
            <person name="Afonso C.L."/>
            <person name="Miller P.J."/>
            <person name="Scott M.A."/>
            <person name="Spackman E."/>
            <person name="Goraichik I."/>
            <person name="Dimitrov K.M."/>
            <person name="Suarez D.L."/>
            <person name="Swayne D.E."/>
        </authorList>
    </citation>
    <scope>NUCLEOTIDE SEQUENCE [LARGE SCALE GENOMIC DNA]</scope>
    <source>
        <strain evidence="3 4">DSM 43828</strain>
    </source>
</reference>
<feature type="compositionally biased region" description="Acidic residues" evidence="2">
    <location>
        <begin position="354"/>
        <end position="365"/>
    </location>
</feature>
<organism evidence="3 4">
    <name type="scientific">Kibdelosporangium aridum</name>
    <dbReference type="NCBI Taxonomy" id="2030"/>
    <lineage>
        <taxon>Bacteria</taxon>
        <taxon>Bacillati</taxon>
        <taxon>Actinomycetota</taxon>
        <taxon>Actinomycetes</taxon>
        <taxon>Pseudonocardiales</taxon>
        <taxon>Pseudonocardiaceae</taxon>
        <taxon>Kibdelosporangium</taxon>
    </lineage>
</organism>
<dbReference type="Proteomes" id="UP000192674">
    <property type="component" value="Unassembled WGS sequence"/>
</dbReference>
<evidence type="ECO:0000313" key="3">
    <source>
        <dbReference type="EMBL" id="SMD26208.1"/>
    </source>
</evidence>
<feature type="coiled-coil region" evidence="1">
    <location>
        <begin position="208"/>
        <end position="244"/>
    </location>
</feature>
<accession>A0A1W2FX67</accession>
<feature type="compositionally biased region" description="Low complexity" evidence="2">
    <location>
        <begin position="335"/>
        <end position="349"/>
    </location>
</feature>
<dbReference type="RefSeq" id="WP_084433980.1">
    <property type="nucleotide sequence ID" value="NZ_FWXV01000013.1"/>
</dbReference>
<keyword evidence="1" id="KW-0175">Coiled coil</keyword>
<protein>
    <recommendedName>
        <fullName evidence="5">PE-PGRS family protein</fullName>
    </recommendedName>
</protein>
<sequence>MSEPKPLINRAELSKADMWRSRPVPGADVAIILLDKRGNLYESTRALTAGEIAWDTPKASFEVDISMHTTKFELQLPAAEEAFSFSAKIVAHWRVDDPREAVRSKLSDAEEVVKPTVEGQLREISRSYPIERNAAAEDAIRKHFTGRSVRLSHGLLLVACETTLQMDTSTHGHMASRTFAERARERLLSDHKTTTLDTTLTIELEQTKQLLEEQRATFAQRLAAKEEEHKLELLQKNIEFYAQALNAGSLNLVALRLAANPDEVKEVLNVLVEQRQLDFEGARGMLNSLLENHLVNKRDVADIMARATSVVADHMTRAPFEVDRSSRQDPARNGVVDPPALAAAPVTAEVVREQDEDDDFDDDDD</sequence>
<proteinExistence type="predicted"/>
<name>A0A1W2FX67_KIBAR</name>
<dbReference type="OrthoDB" id="3673010at2"/>
<keyword evidence="4" id="KW-1185">Reference proteome</keyword>
<evidence type="ECO:0000256" key="2">
    <source>
        <dbReference type="SAM" id="MobiDB-lite"/>
    </source>
</evidence>
<feature type="region of interest" description="Disordered" evidence="2">
    <location>
        <begin position="321"/>
        <end position="365"/>
    </location>
</feature>
<evidence type="ECO:0000256" key="1">
    <source>
        <dbReference type="SAM" id="Coils"/>
    </source>
</evidence>